<dbReference type="HOGENOM" id="CLU_1559485_0_0_2"/>
<evidence type="ECO:0000259" key="1">
    <source>
        <dbReference type="Pfam" id="PF03168"/>
    </source>
</evidence>
<evidence type="ECO:0000313" key="2">
    <source>
        <dbReference type="EMBL" id="ACX72240.1"/>
    </source>
</evidence>
<dbReference type="PROSITE" id="PS51257">
    <property type="entry name" value="PROKAR_LIPOPROTEIN"/>
    <property type="match status" value="1"/>
</dbReference>
<dbReference type="KEGG" id="mvu:Metvu_0376"/>
<reference evidence="2" key="1">
    <citation type="submission" date="2009-10" db="EMBL/GenBank/DDBJ databases">
        <title>Complete sequence of chromosome of Methanocaldococcus vulcanius M7.</title>
        <authorList>
            <consortium name="US DOE Joint Genome Institute"/>
            <person name="Lucas S."/>
            <person name="Copeland A."/>
            <person name="Lapidus A."/>
            <person name="Glavina del Rio T."/>
            <person name="Dalin E."/>
            <person name="Tice H."/>
            <person name="Bruce D."/>
            <person name="Goodwin L."/>
            <person name="Pitluck S."/>
            <person name="Lcollab F.I."/>
            <person name="Brettin T."/>
            <person name="Detter J.C."/>
            <person name="Han C."/>
            <person name="Tapia R."/>
            <person name="Kuske C.R."/>
            <person name="Schmutz J."/>
            <person name="Larimer F."/>
            <person name="Land M."/>
            <person name="Hauser L."/>
            <person name="Kyrpides N."/>
            <person name="Ovchinikova G."/>
            <person name="Sieprawska-Lupa M."/>
            <person name="Whitman W.B."/>
            <person name="Woyke T."/>
        </authorList>
    </citation>
    <scope>NUCLEOTIDE SEQUENCE [LARGE SCALE GENOMIC DNA]</scope>
    <source>
        <strain evidence="2">M7</strain>
    </source>
</reference>
<gene>
    <name evidence="2" type="ordered locus">Metvu_0376</name>
</gene>
<dbReference type="Proteomes" id="UP000002063">
    <property type="component" value="Chromosome"/>
</dbReference>
<dbReference type="RefSeq" id="WP_012819784.1">
    <property type="nucleotide sequence ID" value="NC_013407.1"/>
</dbReference>
<feature type="domain" description="Late embryogenesis abundant protein LEA-2 subgroup" evidence="1">
    <location>
        <begin position="48"/>
        <end position="141"/>
    </location>
</feature>
<dbReference type="Gene3D" id="2.60.40.1820">
    <property type="match status" value="1"/>
</dbReference>
<accession>C9RF88</accession>
<dbReference type="SUPFAM" id="SSF117070">
    <property type="entry name" value="LEA14-like"/>
    <property type="match status" value="1"/>
</dbReference>
<dbReference type="Pfam" id="PF03168">
    <property type="entry name" value="LEA_2"/>
    <property type="match status" value="1"/>
</dbReference>
<dbReference type="InterPro" id="IPR004864">
    <property type="entry name" value="LEA_2"/>
</dbReference>
<dbReference type="GeneID" id="8512708"/>
<protein>
    <recommendedName>
        <fullName evidence="1">Late embryogenesis abundant protein LEA-2 subgroup domain-containing protein</fullName>
    </recommendedName>
</protein>
<dbReference type="AlphaFoldDB" id="C9RF88"/>
<keyword evidence="3" id="KW-1185">Reference proteome</keyword>
<dbReference type="OrthoDB" id="105458at2157"/>
<dbReference type="EMBL" id="CP001787">
    <property type="protein sequence ID" value="ACX72240.1"/>
    <property type="molecule type" value="Genomic_DNA"/>
</dbReference>
<dbReference type="eggNOG" id="arCOG03788">
    <property type="taxonomic scope" value="Archaea"/>
</dbReference>
<evidence type="ECO:0000313" key="3">
    <source>
        <dbReference type="Proteomes" id="UP000002063"/>
    </source>
</evidence>
<sequence length="174" mass="19060">MRYIKFLLLGLIVITLGLSGCLEQPKIEVVGEKIQKLNADNTKMEIEVLVNNPNPVGITIDKISFNIYALTDDGKVFLGHGEQENIKITSGNTTFTLPVIISNKKLVEVAIKQKSTKLPVEVVGNISINLLITKVNIPIDIKQEIDVSEIAKEAVLNSLNLNANNLSNQIKSIS</sequence>
<name>C9RF88_METVM</name>
<proteinExistence type="predicted"/>
<organism evidence="2 3">
    <name type="scientific">Methanocaldococcus vulcanius (strain ATCC 700851 / DSM 12094 / M7)</name>
    <name type="common">Methanococcus vulcanius</name>
    <dbReference type="NCBI Taxonomy" id="579137"/>
    <lineage>
        <taxon>Archaea</taxon>
        <taxon>Methanobacteriati</taxon>
        <taxon>Methanobacteriota</taxon>
        <taxon>Methanomada group</taxon>
        <taxon>Methanococci</taxon>
        <taxon>Methanococcales</taxon>
        <taxon>Methanocaldococcaceae</taxon>
        <taxon>Methanocaldococcus</taxon>
    </lineage>
</organism>